<evidence type="ECO:0000256" key="3">
    <source>
        <dbReference type="ARBA" id="ARBA00022989"/>
    </source>
</evidence>
<evidence type="ECO:0000256" key="5">
    <source>
        <dbReference type="SAM" id="Phobius"/>
    </source>
</evidence>
<feature type="transmembrane region" description="Helical" evidence="5">
    <location>
        <begin position="406"/>
        <end position="424"/>
    </location>
</feature>
<feature type="transmembrane region" description="Helical" evidence="5">
    <location>
        <begin position="39"/>
        <end position="58"/>
    </location>
</feature>
<evidence type="ECO:0000256" key="2">
    <source>
        <dbReference type="ARBA" id="ARBA00022692"/>
    </source>
</evidence>
<evidence type="ECO:0000256" key="4">
    <source>
        <dbReference type="ARBA" id="ARBA00023136"/>
    </source>
</evidence>
<sequence length="456" mass="51921">MIKIESLFFYLLIFSIPIQARLILHSWTKPFNQWTSASLYGTDILLGALFILWLVRIYRHRMPLDLSTSHVLRRQQLSSPAAWLLFFFIVCLISIVNSHFIGLAFYQLIKLTEFIGFYFYLRSSRSVIFDFRSLLLIIIVSGFFQSMVAITQYIKQGGLGLRLLGESPLSVDATGVAVFFADGIKYMRAYGTTPHPNVLAAWLFVAIFALYFYYCYLYKNSNGRYLSGAGKESLLMAVYAIVLLAFFFTFSRVVIGLWGLGVVLRVLIVFFKRNSQDIASQVKSRIVVLTVVSLAILFLFSIIFWPQVKSRIHISAQEEAVTQRIYYNKIAGSAAASHPLIGVGVGQFIPEMMAKFKHLPVMAYQPAHNIYLLMVSETGFIGLSAFLLFLFFSFYRFIKDGDFKKLATFSFLFFTFSFLLVGLFDHFLWTLQQGSLIFWMTLALLNSDLPASKGGS</sequence>
<evidence type="ECO:0000313" key="8">
    <source>
        <dbReference type="Proteomes" id="UP000177507"/>
    </source>
</evidence>
<dbReference type="GO" id="GO:0016020">
    <property type="term" value="C:membrane"/>
    <property type="evidence" value="ECO:0007669"/>
    <property type="project" value="UniProtKB-SubCell"/>
</dbReference>
<dbReference type="PANTHER" id="PTHR37422">
    <property type="entry name" value="TEICHURONIC ACID BIOSYNTHESIS PROTEIN TUAE"/>
    <property type="match status" value="1"/>
</dbReference>
<feature type="transmembrane region" description="Helical" evidence="5">
    <location>
        <begin position="286"/>
        <end position="305"/>
    </location>
</feature>
<feature type="transmembrane region" description="Helical" evidence="5">
    <location>
        <begin position="79"/>
        <end position="97"/>
    </location>
</feature>
<feature type="transmembrane region" description="Helical" evidence="5">
    <location>
        <begin position="7"/>
        <end position="27"/>
    </location>
</feature>
<dbReference type="PANTHER" id="PTHR37422:SF13">
    <property type="entry name" value="LIPOPOLYSACCHARIDE BIOSYNTHESIS PROTEIN PA4999-RELATED"/>
    <property type="match status" value="1"/>
</dbReference>
<reference evidence="7 8" key="1">
    <citation type="journal article" date="2016" name="Nat. Commun.">
        <title>Thousands of microbial genomes shed light on interconnected biogeochemical processes in an aquifer system.</title>
        <authorList>
            <person name="Anantharaman K."/>
            <person name="Brown C.T."/>
            <person name="Hug L.A."/>
            <person name="Sharon I."/>
            <person name="Castelle C.J."/>
            <person name="Probst A.J."/>
            <person name="Thomas B.C."/>
            <person name="Singh A."/>
            <person name="Wilkins M.J."/>
            <person name="Karaoz U."/>
            <person name="Brodie E.L."/>
            <person name="Williams K.H."/>
            <person name="Hubbard S.S."/>
            <person name="Banfield J.F."/>
        </authorList>
    </citation>
    <scope>NUCLEOTIDE SEQUENCE [LARGE SCALE GENOMIC DNA]</scope>
</reference>
<dbReference type="STRING" id="1802668.A2831_03335"/>
<dbReference type="Pfam" id="PF04932">
    <property type="entry name" value="Wzy_C"/>
    <property type="match status" value="1"/>
</dbReference>
<evidence type="ECO:0000313" key="7">
    <source>
        <dbReference type="EMBL" id="OGN05717.1"/>
    </source>
</evidence>
<feature type="transmembrane region" description="Helical" evidence="5">
    <location>
        <begin position="199"/>
        <end position="217"/>
    </location>
</feature>
<dbReference type="EMBL" id="MGJI01000005">
    <property type="protein sequence ID" value="OGN05717.1"/>
    <property type="molecule type" value="Genomic_DNA"/>
</dbReference>
<dbReference type="InterPro" id="IPR007016">
    <property type="entry name" value="O-antigen_ligase-rel_domated"/>
</dbReference>
<keyword evidence="3 5" id="KW-1133">Transmembrane helix</keyword>
<name>A0A1F8EXX0_9BACT</name>
<feature type="transmembrane region" description="Helical" evidence="5">
    <location>
        <begin position="133"/>
        <end position="154"/>
    </location>
</feature>
<evidence type="ECO:0000259" key="6">
    <source>
        <dbReference type="Pfam" id="PF04932"/>
    </source>
</evidence>
<comment type="subcellular location">
    <subcellularLocation>
        <location evidence="1">Membrane</location>
        <topology evidence="1">Multi-pass membrane protein</topology>
    </subcellularLocation>
</comment>
<keyword evidence="2 5" id="KW-0812">Transmembrane</keyword>
<organism evidence="7 8">
    <name type="scientific">Candidatus Yanofskybacteria bacterium RIFCSPHIGHO2_01_FULL_44_17</name>
    <dbReference type="NCBI Taxonomy" id="1802668"/>
    <lineage>
        <taxon>Bacteria</taxon>
        <taxon>Candidatus Yanofskyibacteriota</taxon>
    </lineage>
</organism>
<gene>
    <name evidence="7" type="ORF">A2831_03335</name>
</gene>
<dbReference type="InterPro" id="IPR051533">
    <property type="entry name" value="WaaL-like"/>
</dbReference>
<accession>A0A1F8EXX0</accession>
<evidence type="ECO:0000256" key="1">
    <source>
        <dbReference type="ARBA" id="ARBA00004141"/>
    </source>
</evidence>
<feature type="domain" description="O-antigen ligase-related" evidence="6">
    <location>
        <begin position="238"/>
        <end position="387"/>
    </location>
</feature>
<feature type="transmembrane region" description="Helical" evidence="5">
    <location>
        <begin position="370"/>
        <end position="394"/>
    </location>
</feature>
<feature type="transmembrane region" description="Helical" evidence="5">
    <location>
        <begin position="103"/>
        <end position="121"/>
    </location>
</feature>
<comment type="caution">
    <text evidence="7">The sequence shown here is derived from an EMBL/GenBank/DDBJ whole genome shotgun (WGS) entry which is preliminary data.</text>
</comment>
<keyword evidence="4 5" id="KW-0472">Membrane</keyword>
<dbReference type="AlphaFoldDB" id="A0A1F8EXX0"/>
<proteinExistence type="predicted"/>
<feature type="transmembrane region" description="Helical" evidence="5">
    <location>
        <begin position="238"/>
        <end position="271"/>
    </location>
</feature>
<protein>
    <recommendedName>
        <fullName evidence="6">O-antigen ligase-related domain-containing protein</fullName>
    </recommendedName>
</protein>
<dbReference type="Proteomes" id="UP000177507">
    <property type="component" value="Unassembled WGS sequence"/>
</dbReference>